<dbReference type="Proteomes" id="UP001489004">
    <property type="component" value="Unassembled WGS sequence"/>
</dbReference>
<evidence type="ECO:0000256" key="4">
    <source>
        <dbReference type="ARBA" id="ARBA00022840"/>
    </source>
</evidence>
<dbReference type="SUPFAM" id="SSF110849">
    <property type="entry name" value="ParB/Sulfiredoxin"/>
    <property type="match status" value="1"/>
</dbReference>
<evidence type="ECO:0000256" key="5">
    <source>
        <dbReference type="ARBA" id="ARBA00022862"/>
    </source>
</evidence>
<evidence type="ECO:0000259" key="9">
    <source>
        <dbReference type="SMART" id="SM00470"/>
    </source>
</evidence>
<evidence type="ECO:0000256" key="1">
    <source>
        <dbReference type="ARBA" id="ARBA00009609"/>
    </source>
</evidence>
<dbReference type="PANTHER" id="PTHR21348:SF2">
    <property type="entry name" value="SULFIREDOXIN-1"/>
    <property type="match status" value="1"/>
</dbReference>
<keyword evidence="4" id="KW-0067">ATP-binding</keyword>
<dbReference type="EMBL" id="JALJOR010000001">
    <property type="protein sequence ID" value="KAK9829927.1"/>
    <property type="molecule type" value="Genomic_DNA"/>
</dbReference>
<evidence type="ECO:0000256" key="7">
    <source>
        <dbReference type="ARBA" id="ARBA00023157"/>
    </source>
</evidence>
<proteinExistence type="inferred from homology"/>
<dbReference type="SMART" id="SM00470">
    <property type="entry name" value="ParB"/>
    <property type="match status" value="1"/>
</dbReference>
<keyword evidence="6" id="KW-0560">Oxidoreductase</keyword>
<evidence type="ECO:0000256" key="3">
    <source>
        <dbReference type="ARBA" id="ARBA00022741"/>
    </source>
</evidence>
<name>A0AAW1R809_9CHLO</name>
<dbReference type="CDD" id="cd16395">
    <property type="entry name" value="Srx"/>
    <property type="match status" value="1"/>
</dbReference>
<dbReference type="InterPro" id="IPR016692">
    <property type="entry name" value="Sulfiredoxin"/>
</dbReference>
<feature type="domain" description="ParB-like N-terminal" evidence="9">
    <location>
        <begin position="46"/>
        <end position="124"/>
    </location>
</feature>
<dbReference type="Gene3D" id="3.90.1530.10">
    <property type="entry name" value="Conserved hypothetical protein from pyrococcus furiosus pfu- 392566-001, ParB domain"/>
    <property type="match status" value="1"/>
</dbReference>
<accession>A0AAW1R809</accession>
<comment type="caution">
    <text evidence="10">The sequence shown here is derived from an EMBL/GenBank/DDBJ whole genome shotgun (WGS) entry which is preliminary data.</text>
</comment>
<keyword evidence="5" id="KW-0049">Antioxidant</keyword>
<keyword evidence="7" id="KW-1015">Disulfide bond</keyword>
<dbReference type="GO" id="GO:0032542">
    <property type="term" value="F:sulfiredoxin activity"/>
    <property type="evidence" value="ECO:0007669"/>
    <property type="project" value="UniProtKB-EC"/>
</dbReference>
<dbReference type="PANTHER" id="PTHR21348">
    <property type="match status" value="1"/>
</dbReference>
<dbReference type="GO" id="GO:0005524">
    <property type="term" value="F:ATP binding"/>
    <property type="evidence" value="ECO:0007669"/>
    <property type="project" value="UniProtKB-KW"/>
</dbReference>
<protein>
    <recommendedName>
        <fullName evidence="2">sulfiredoxin</fullName>
        <ecNumber evidence="2">1.8.98.2</ecNumber>
    </recommendedName>
</protein>
<dbReference type="EC" id="1.8.98.2" evidence="2"/>
<evidence type="ECO:0000313" key="10">
    <source>
        <dbReference type="EMBL" id="KAK9829927.1"/>
    </source>
</evidence>
<reference evidence="10 11" key="1">
    <citation type="journal article" date="2024" name="Nat. Commun.">
        <title>Phylogenomics reveals the evolutionary origins of lichenization in chlorophyte algae.</title>
        <authorList>
            <person name="Puginier C."/>
            <person name="Libourel C."/>
            <person name="Otte J."/>
            <person name="Skaloud P."/>
            <person name="Haon M."/>
            <person name="Grisel S."/>
            <person name="Petersen M."/>
            <person name="Berrin J.G."/>
            <person name="Delaux P.M."/>
            <person name="Dal Grande F."/>
            <person name="Keller J."/>
        </authorList>
    </citation>
    <scope>NUCLEOTIDE SEQUENCE [LARGE SCALE GENOMIC DNA]</scope>
    <source>
        <strain evidence="10 11">SAG 2043</strain>
    </source>
</reference>
<dbReference type="GO" id="GO:0005737">
    <property type="term" value="C:cytoplasm"/>
    <property type="evidence" value="ECO:0007669"/>
    <property type="project" value="TreeGrafter"/>
</dbReference>
<organism evidence="10 11">
    <name type="scientific">[Myrmecia] bisecta</name>
    <dbReference type="NCBI Taxonomy" id="41462"/>
    <lineage>
        <taxon>Eukaryota</taxon>
        <taxon>Viridiplantae</taxon>
        <taxon>Chlorophyta</taxon>
        <taxon>core chlorophytes</taxon>
        <taxon>Trebouxiophyceae</taxon>
        <taxon>Trebouxiales</taxon>
        <taxon>Trebouxiaceae</taxon>
        <taxon>Myrmecia</taxon>
    </lineage>
</organism>
<evidence type="ECO:0000256" key="2">
    <source>
        <dbReference type="ARBA" id="ARBA00013055"/>
    </source>
</evidence>
<keyword evidence="3" id="KW-0547">Nucleotide-binding</keyword>
<comment type="catalytic activity">
    <reaction evidence="8">
        <text>S-hydroxy-S-oxy-L-cysteinyl-[peroxiredoxin] + [protein]-dithiol + ATP = S-hydroxy-L-cysteinyl-[peroxiredoxin] + [protein]-disulfide + ADP + phosphate</text>
        <dbReference type="Rhea" id="RHEA:17545"/>
        <dbReference type="Rhea" id="RHEA-COMP:10593"/>
        <dbReference type="Rhea" id="RHEA-COMP:10594"/>
        <dbReference type="Rhea" id="RHEA-COMP:13681"/>
        <dbReference type="Rhea" id="RHEA-COMP:17976"/>
        <dbReference type="ChEBI" id="CHEBI:29950"/>
        <dbReference type="ChEBI" id="CHEBI:30616"/>
        <dbReference type="ChEBI" id="CHEBI:43474"/>
        <dbReference type="ChEBI" id="CHEBI:50058"/>
        <dbReference type="ChEBI" id="CHEBI:61973"/>
        <dbReference type="ChEBI" id="CHEBI:61974"/>
        <dbReference type="ChEBI" id="CHEBI:456216"/>
        <dbReference type="EC" id="1.8.98.2"/>
    </reaction>
</comment>
<comment type="similarity">
    <text evidence="1">Belongs to the sulfiredoxin family.</text>
</comment>
<dbReference type="InterPro" id="IPR003115">
    <property type="entry name" value="ParB_N"/>
</dbReference>
<dbReference type="GO" id="GO:0034599">
    <property type="term" value="P:cellular response to oxidative stress"/>
    <property type="evidence" value="ECO:0007669"/>
    <property type="project" value="TreeGrafter"/>
</dbReference>
<dbReference type="AlphaFoldDB" id="A0AAW1R809"/>
<keyword evidence="11" id="KW-1185">Reference proteome</keyword>
<evidence type="ECO:0000256" key="8">
    <source>
        <dbReference type="ARBA" id="ARBA00047514"/>
    </source>
</evidence>
<sequence>MAPWPLSRRCTCSVRASGSNGSSPEYSWSFDDKKPVRASKAQRQILEIPVDQIRRPLARTRSNNQAKVKALMESIERIGLQEPIDVLEVEGQYYGFSGCHRYEAHQRLGKPTILCRVRKANKATLKMHMM</sequence>
<evidence type="ECO:0000256" key="6">
    <source>
        <dbReference type="ARBA" id="ARBA00023002"/>
    </source>
</evidence>
<evidence type="ECO:0000313" key="11">
    <source>
        <dbReference type="Proteomes" id="UP001489004"/>
    </source>
</evidence>
<gene>
    <name evidence="10" type="ORF">WJX72_008688</name>
</gene>
<dbReference type="InterPro" id="IPR036086">
    <property type="entry name" value="ParB/Sulfiredoxin_sf"/>
</dbReference>
<dbReference type="Pfam" id="PF02195">
    <property type="entry name" value="ParB_N"/>
    <property type="match status" value="1"/>
</dbReference>